<dbReference type="OrthoDB" id="2344312at2759"/>
<proteinExistence type="predicted"/>
<accession>A0A2S5B1T3</accession>
<gene>
    <name evidence="2" type="ORF">BMF94_6148</name>
</gene>
<dbReference type="EMBL" id="PJQD01000097">
    <property type="protein sequence ID" value="POY70738.1"/>
    <property type="molecule type" value="Genomic_DNA"/>
</dbReference>
<dbReference type="AlphaFoldDB" id="A0A2S5B1T3"/>
<dbReference type="STRING" id="741276.A0A2S5B1T3"/>
<dbReference type="Pfam" id="PF24840">
    <property type="entry name" value="NTF2_SigF"/>
    <property type="match status" value="1"/>
</dbReference>
<evidence type="ECO:0000313" key="3">
    <source>
        <dbReference type="Proteomes" id="UP000237144"/>
    </source>
</evidence>
<organism evidence="2 3">
    <name type="scientific">Rhodotorula taiwanensis</name>
    <dbReference type="NCBI Taxonomy" id="741276"/>
    <lineage>
        <taxon>Eukaryota</taxon>
        <taxon>Fungi</taxon>
        <taxon>Dikarya</taxon>
        <taxon>Basidiomycota</taxon>
        <taxon>Pucciniomycotina</taxon>
        <taxon>Microbotryomycetes</taxon>
        <taxon>Sporidiobolales</taxon>
        <taxon>Sporidiobolaceae</taxon>
        <taxon>Rhodotorula</taxon>
    </lineage>
</organism>
<keyword evidence="3" id="KW-1185">Reference proteome</keyword>
<name>A0A2S5B1T3_9BASI</name>
<evidence type="ECO:0000259" key="1">
    <source>
        <dbReference type="Pfam" id="PF24840"/>
    </source>
</evidence>
<evidence type="ECO:0000313" key="2">
    <source>
        <dbReference type="EMBL" id="POY70738.1"/>
    </source>
</evidence>
<feature type="domain" description="SigF-like NTF2-like" evidence="1">
    <location>
        <begin position="1"/>
        <end position="165"/>
    </location>
</feature>
<comment type="caution">
    <text evidence="2">The sequence shown here is derived from an EMBL/GenBank/DDBJ whole genome shotgun (WGS) entry which is preliminary data.</text>
</comment>
<reference evidence="2 3" key="1">
    <citation type="journal article" date="2018" name="Front. Microbiol.">
        <title>Prospects for Fungal Bioremediation of Acidic Radioactive Waste Sites: Characterization and Genome Sequence of Rhodotorula taiwanensis MD1149.</title>
        <authorList>
            <person name="Tkavc R."/>
            <person name="Matrosova V.Y."/>
            <person name="Grichenko O.E."/>
            <person name="Gostincar C."/>
            <person name="Volpe R.P."/>
            <person name="Klimenkova P."/>
            <person name="Gaidamakova E.K."/>
            <person name="Zhou C.E."/>
            <person name="Stewart B.J."/>
            <person name="Lyman M.G."/>
            <person name="Malfatti S.A."/>
            <person name="Rubinfeld B."/>
            <person name="Courtot M."/>
            <person name="Singh J."/>
            <person name="Dalgard C.L."/>
            <person name="Hamilton T."/>
            <person name="Frey K.G."/>
            <person name="Gunde-Cimerman N."/>
            <person name="Dugan L."/>
            <person name="Daly M.J."/>
        </authorList>
    </citation>
    <scope>NUCLEOTIDE SEQUENCE [LARGE SCALE GENOMIC DNA]</scope>
    <source>
        <strain evidence="2 3">MD1149</strain>
    </source>
</reference>
<dbReference type="InterPro" id="IPR057514">
    <property type="entry name" value="NTF2_SigF"/>
</dbReference>
<dbReference type="PANTHER" id="PTHR35393">
    <property type="entry name" value="CHROMOSOME 1, WHOLE GENOME SHOTGUN SEQUENCE"/>
    <property type="match status" value="1"/>
</dbReference>
<dbReference type="Proteomes" id="UP000237144">
    <property type="component" value="Unassembled WGS sequence"/>
</dbReference>
<sequence>MESPATEIQAALRELTSSDTRVAAHAVDKYFTDDAQLVAPLFTTPKAVGKNAVKAAYRIRQAMVYDSSFTFRCIGFGRVTVEKGVERVSGVVDCTQHVKLRLVPLPNGLNPVSTEAVFLRLLPALCRLFLRFDLVKCPDELYRICFQEVNIPSDWSSTGLHVFPYDGQIWMSGMATLVVGGTLAKVLG</sequence>
<dbReference type="PANTHER" id="PTHR35393:SF1">
    <property type="entry name" value="SNOAL-LIKE DOMAIN-CONTAINING PROTEIN"/>
    <property type="match status" value="1"/>
</dbReference>
<protein>
    <recommendedName>
        <fullName evidence="1">SigF-like NTF2-like domain-containing protein</fullName>
    </recommendedName>
</protein>